<accession>A0AAV1G805</accession>
<dbReference type="GO" id="GO:0008277">
    <property type="term" value="P:regulation of G protein-coupled receptor signaling pathway"/>
    <property type="evidence" value="ECO:0007669"/>
    <property type="project" value="TreeGrafter"/>
</dbReference>
<dbReference type="GO" id="GO:0032012">
    <property type="term" value="P:regulation of ARF protein signal transduction"/>
    <property type="evidence" value="ECO:0007669"/>
    <property type="project" value="InterPro"/>
</dbReference>
<feature type="coiled-coil region" evidence="10">
    <location>
        <begin position="437"/>
        <end position="467"/>
    </location>
</feature>
<evidence type="ECO:0000256" key="1">
    <source>
        <dbReference type="ARBA" id="ARBA00022468"/>
    </source>
</evidence>
<evidence type="ECO:0000256" key="7">
    <source>
        <dbReference type="ARBA" id="ARBA00023054"/>
    </source>
</evidence>
<sequence>MSKRLRNTELCADCSVPEPRWASVNRGVLICDECCSVHRSLGRHSSQVRHLTHTPWPPTQLQMVQTLYSNGANSIWEHSLLDPASVMSGKRKANPQDKLHPNKSEFIRAKYQMLAFVHRMPCREDDSSTAKDLSKQLHSSVRTGNLETCLRLLSLGAQANFFHPEKGNTPLHVAAKAGQVSQAELLTVYGADPGAPDSNGKTPIDYAREAGHHELADRLVEVQYELTDRLAFYLCGRKPDHKSGQHFIVPQMADSSLDLSELAKAAKKKLQSLSNHLFEELAMDVYDEVDRRETDAVWLATQNHSTLVTETTVVPFLPVNPEYSSTRNQGRQKLARFNAHEFATLVIDILSDAKRRQQGNLISSPKDNVEFILKSVAVRHCSDSQDNDQPDYDSVASDEDTDQELPSSKGDRTKSLDSDLSDSPITMQEYLEVKNALSASEAKIQHLMKANNNLSDELRLMQKKTEKAAFVTTSSSLPSFPSTLSWPRDESAPKASKLEKQSSMPESDYDNTFNDSEMDESGLCRRARLRSSGWMAEGSSIPELADAEIEADPTLPSTEDVIRKTEQITKNIQELLRAAQENKHDSFIPCSERIHVAVTEMAALFPKKPRSETVRGSLRLLTSSAFRLQSECRKALPSEGCPGPDMQLVTQQVIQCAYDIAKAAKQLVTITTKENTN</sequence>
<feature type="compositionally biased region" description="Low complexity" evidence="11">
    <location>
        <begin position="474"/>
        <end position="485"/>
    </location>
</feature>
<dbReference type="GO" id="GO:0098793">
    <property type="term" value="C:presynapse"/>
    <property type="evidence" value="ECO:0007669"/>
    <property type="project" value="GOC"/>
</dbReference>
<organism evidence="13 14">
    <name type="scientific">Xyrichtys novacula</name>
    <name type="common">Pearly razorfish</name>
    <name type="synonym">Hemipteronotus novacula</name>
    <dbReference type="NCBI Taxonomy" id="13765"/>
    <lineage>
        <taxon>Eukaryota</taxon>
        <taxon>Metazoa</taxon>
        <taxon>Chordata</taxon>
        <taxon>Craniata</taxon>
        <taxon>Vertebrata</taxon>
        <taxon>Euteleostomi</taxon>
        <taxon>Actinopterygii</taxon>
        <taxon>Neopterygii</taxon>
        <taxon>Teleostei</taxon>
        <taxon>Neoteleostei</taxon>
        <taxon>Acanthomorphata</taxon>
        <taxon>Eupercaria</taxon>
        <taxon>Labriformes</taxon>
        <taxon>Labridae</taxon>
        <taxon>Xyrichtys</taxon>
    </lineage>
</organism>
<keyword evidence="4 9" id="KW-0863">Zinc-finger</keyword>
<dbReference type="InterPro" id="IPR036770">
    <property type="entry name" value="Ankyrin_rpt-contain_sf"/>
</dbReference>
<evidence type="ECO:0000256" key="9">
    <source>
        <dbReference type="PROSITE-ProRule" id="PRU00288"/>
    </source>
</evidence>
<dbReference type="Pfam" id="PF16559">
    <property type="entry name" value="GIT_CC"/>
    <property type="match status" value="1"/>
</dbReference>
<reference evidence="13" key="1">
    <citation type="submission" date="2023-08" db="EMBL/GenBank/DDBJ databases">
        <authorList>
            <person name="Alioto T."/>
            <person name="Alioto T."/>
            <person name="Gomez Garrido J."/>
        </authorList>
    </citation>
    <scope>NUCLEOTIDE SEQUENCE</scope>
</reference>
<keyword evidence="5" id="KW-0862">Zinc</keyword>
<dbReference type="InterPro" id="IPR001164">
    <property type="entry name" value="ArfGAP_dom"/>
</dbReference>
<dbReference type="Proteomes" id="UP001178508">
    <property type="component" value="Chromosome 12"/>
</dbReference>
<feature type="domain" description="Arf-GAP" evidence="12">
    <location>
        <begin position="1"/>
        <end position="124"/>
    </location>
</feature>
<dbReference type="Pfam" id="PF08518">
    <property type="entry name" value="GIT_SHD"/>
    <property type="match status" value="2"/>
</dbReference>
<feature type="compositionally biased region" description="Basic and acidic residues" evidence="11">
    <location>
        <begin position="487"/>
        <end position="500"/>
    </location>
</feature>
<dbReference type="GO" id="GO:0005096">
    <property type="term" value="F:GTPase activator activity"/>
    <property type="evidence" value="ECO:0007669"/>
    <property type="project" value="UniProtKB-KW"/>
</dbReference>
<dbReference type="InterPro" id="IPR002110">
    <property type="entry name" value="Ankyrin_rpt"/>
</dbReference>
<feature type="compositionally biased region" description="Acidic residues" evidence="11">
    <location>
        <begin position="385"/>
        <end position="403"/>
    </location>
</feature>
<dbReference type="InterPro" id="IPR038508">
    <property type="entry name" value="ArfGAP_dom_sf"/>
</dbReference>
<dbReference type="FunFam" id="1.25.40.20:FF:000013">
    <property type="entry name" value="ARF GTPase-activating protein GIT1 isoform 1"/>
    <property type="match status" value="1"/>
</dbReference>
<keyword evidence="1" id="KW-0343">GTPase activation</keyword>
<evidence type="ECO:0000313" key="13">
    <source>
        <dbReference type="EMBL" id="CAJ1068799.1"/>
    </source>
</evidence>
<dbReference type="InterPro" id="IPR047161">
    <property type="entry name" value="GIT-like"/>
</dbReference>
<evidence type="ECO:0000259" key="12">
    <source>
        <dbReference type="PROSITE" id="PS50115"/>
    </source>
</evidence>
<dbReference type="FunFam" id="1.10.220.150:FF:000003">
    <property type="entry name" value="ARF GTPase-activating protein GIT2 isoform 1"/>
    <property type="match status" value="1"/>
</dbReference>
<dbReference type="GO" id="GO:0007420">
    <property type="term" value="P:brain development"/>
    <property type="evidence" value="ECO:0007669"/>
    <property type="project" value="InterPro"/>
</dbReference>
<dbReference type="PANTHER" id="PTHR46097:SF4">
    <property type="entry name" value="ARF GTPASE-ACTIVATING PROTEIN GIT2"/>
    <property type="match status" value="1"/>
</dbReference>
<evidence type="ECO:0000256" key="11">
    <source>
        <dbReference type="SAM" id="MobiDB-lite"/>
    </source>
</evidence>
<dbReference type="InterPro" id="IPR013724">
    <property type="entry name" value="GIT_SHD"/>
</dbReference>
<evidence type="ECO:0000256" key="3">
    <source>
        <dbReference type="ARBA" id="ARBA00022737"/>
    </source>
</evidence>
<evidence type="ECO:0000256" key="6">
    <source>
        <dbReference type="ARBA" id="ARBA00023043"/>
    </source>
</evidence>
<feature type="repeat" description="ANK" evidence="8">
    <location>
        <begin position="166"/>
        <end position="198"/>
    </location>
</feature>
<dbReference type="SUPFAM" id="SSF48403">
    <property type="entry name" value="Ankyrin repeat"/>
    <property type="match status" value="1"/>
</dbReference>
<dbReference type="EMBL" id="OY660875">
    <property type="protein sequence ID" value="CAJ1068799.1"/>
    <property type="molecule type" value="Genomic_DNA"/>
</dbReference>
<dbReference type="SUPFAM" id="SSF57863">
    <property type="entry name" value="ArfGap/RecO-like zinc finger"/>
    <property type="match status" value="1"/>
</dbReference>
<keyword evidence="7 10" id="KW-0175">Coiled coil</keyword>
<dbReference type="PROSITE" id="PS50115">
    <property type="entry name" value="ARFGAP"/>
    <property type="match status" value="1"/>
</dbReference>
<feature type="region of interest" description="Disordered" evidence="11">
    <location>
        <begin position="382"/>
        <end position="421"/>
    </location>
</feature>
<dbReference type="AlphaFoldDB" id="A0AAV1G805"/>
<evidence type="ECO:0000256" key="8">
    <source>
        <dbReference type="PROSITE-ProRule" id="PRU00023"/>
    </source>
</evidence>
<dbReference type="FunFam" id="1.20.120.330:FF:000002">
    <property type="entry name" value="ARF GTPase-activating protein GIT2 isoform 1"/>
    <property type="match status" value="1"/>
</dbReference>
<name>A0AAV1G805_XYRNO</name>
<dbReference type="SMART" id="SM00555">
    <property type="entry name" value="GIT"/>
    <property type="match status" value="2"/>
</dbReference>
<keyword evidence="14" id="KW-1185">Reference proteome</keyword>
<dbReference type="InterPro" id="IPR032352">
    <property type="entry name" value="GIT1/2_CC"/>
</dbReference>
<dbReference type="Gene3D" id="1.20.5.170">
    <property type="match status" value="1"/>
</dbReference>
<dbReference type="Pfam" id="PF01412">
    <property type="entry name" value="ArfGap"/>
    <property type="match status" value="1"/>
</dbReference>
<feature type="compositionally biased region" description="Polar residues" evidence="11">
    <location>
        <begin position="501"/>
        <end position="515"/>
    </location>
</feature>
<dbReference type="PANTHER" id="PTHR46097">
    <property type="entry name" value="G PROTEIN-COUPLED RECEPTOR KINASE INTERACTING ARFGAP"/>
    <property type="match status" value="1"/>
</dbReference>
<dbReference type="SMART" id="SM00248">
    <property type="entry name" value="ANK"/>
    <property type="match status" value="3"/>
</dbReference>
<evidence type="ECO:0000256" key="10">
    <source>
        <dbReference type="SAM" id="Coils"/>
    </source>
</evidence>
<dbReference type="Pfam" id="PF12205">
    <property type="entry name" value="GIT1_C"/>
    <property type="match status" value="1"/>
</dbReference>
<evidence type="ECO:0000256" key="2">
    <source>
        <dbReference type="ARBA" id="ARBA00022723"/>
    </source>
</evidence>
<protein>
    <submittedName>
        <fullName evidence="13">ARF GTPase-activating protein GIT2a isoform X3</fullName>
    </submittedName>
</protein>
<keyword evidence="6 8" id="KW-0040">ANK repeat</keyword>
<dbReference type="GO" id="GO:0031267">
    <property type="term" value="F:small GTPase binding"/>
    <property type="evidence" value="ECO:0007669"/>
    <property type="project" value="TreeGrafter"/>
</dbReference>
<keyword evidence="2" id="KW-0479">Metal-binding</keyword>
<evidence type="ECO:0000256" key="4">
    <source>
        <dbReference type="ARBA" id="ARBA00022771"/>
    </source>
</evidence>
<dbReference type="Gene3D" id="1.10.220.150">
    <property type="entry name" value="Arf GTPase activating protein"/>
    <property type="match status" value="1"/>
</dbReference>
<evidence type="ECO:0000256" key="5">
    <source>
        <dbReference type="ARBA" id="ARBA00022833"/>
    </source>
</evidence>
<dbReference type="PROSITE" id="PS50088">
    <property type="entry name" value="ANK_REPEAT"/>
    <property type="match status" value="1"/>
</dbReference>
<evidence type="ECO:0000313" key="14">
    <source>
        <dbReference type="Proteomes" id="UP001178508"/>
    </source>
</evidence>
<feature type="region of interest" description="Disordered" evidence="11">
    <location>
        <begin position="474"/>
        <end position="518"/>
    </location>
</feature>
<dbReference type="GO" id="GO:0036465">
    <property type="term" value="P:synaptic vesicle recycling"/>
    <property type="evidence" value="ECO:0007669"/>
    <property type="project" value="TreeGrafter"/>
</dbReference>
<dbReference type="PROSITE" id="PS50297">
    <property type="entry name" value="ANK_REP_REGION"/>
    <property type="match status" value="1"/>
</dbReference>
<dbReference type="Gene3D" id="1.20.120.330">
    <property type="entry name" value="Nucleotidyltransferases domain 2"/>
    <property type="match status" value="1"/>
</dbReference>
<dbReference type="SMART" id="SM00105">
    <property type="entry name" value="ArfGap"/>
    <property type="match status" value="1"/>
</dbReference>
<dbReference type="Gene3D" id="1.25.40.20">
    <property type="entry name" value="Ankyrin repeat-containing domain"/>
    <property type="match status" value="1"/>
</dbReference>
<dbReference type="InterPro" id="IPR037278">
    <property type="entry name" value="ARFGAP/RecO"/>
</dbReference>
<gene>
    <name evidence="13" type="ORF">XNOV1_A009602</name>
</gene>
<dbReference type="Pfam" id="PF12796">
    <property type="entry name" value="Ank_2"/>
    <property type="match status" value="1"/>
</dbReference>
<dbReference type="GO" id="GO:0008270">
    <property type="term" value="F:zinc ion binding"/>
    <property type="evidence" value="ECO:0007669"/>
    <property type="project" value="UniProtKB-KW"/>
</dbReference>
<proteinExistence type="predicted"/>
<dbReference type="InterPro" id="IPR022018">
    <property type="entry name" value="GIT1_C"/>
</dbReference>
<dbReference type="PRINTS" id="PR00405">
    <property type="entry name" value="REVINTRACTNG"/>
</dbReference>
<keyword evidence="3" id="KW-0677">Repeat</keyword>